<dbReference type="PROSITE" id="PS51898">
    <property type="entry name" value="TYR_RECOMBINASE"/>
    <property type="match status" value="1"/>
</dbReference>
<evidence type="ECO:0000313" key="7">
    <source>
        <dbReference type="Proteomes" id="UP000614714"/>
    </source>
</evidence>
<dbReference type="InterPro" id="IPR010998">
    <property type="entry name" value="Integrase_recombinase_N"/>
</dbReference>
<comment type="similarity">
    <text evidence="1">Belongs to the 'phage' integrase family.</text>
</comment>
<dbReference type="CDD" id="cd00801">
    <property type="entry name" value="INT_P4_C"/>
    <property type="match status" value="1"/>
</dbReference>
<dbReference type="Pfam" id="PF13356">
    <property type="entry name" value="Arm-DNA-bind_3"/>
    <property type="match status" value="1"/>
</dbReference>
<sequence>MKQGAAPPRRVMMKKQFTDKYLQSIKPEEKKQVIREKRGFCLQVLPSGTKSFLYIYLFQGKKKNLYLGQYPYVSLAEARVKYNEAYNKVQMGEDPAYVPLPQEAEEPVIATFGDFAEQYIKWSEANHAKAWFKTVKMSLENDVLPTWKDRPITEIRRRDAIALLEHVATRAPGQAKNVHKVARGVFEYAIHREHLEANPMLKLSKVIPSLKPVVKKRILSDSELKQVWKSLDEGTGDERTKAAIKLVLVTAQRPGEVASMHRSQIEGNWWTLGSADTKNEEAHRVYLAPLALELIGDSEGYIFPSYRTGDAGEPCPIVRQTLSQHVASRKYFNLPQWTPHDLRRTARTVMARIGIPEEHAEAILNHKKQGVVKVYNLHQYAKEKKAAMLLWEEELKRILAD</sequence>
<dbReference type="InterPro" id="IPR038488">
    <property type="entry name" value="Integrase_DNA-bd_sf"/>
</dbReference>
<dbReference type="PANTHER" id="PTHR30629">
    <property type="entry name" value="PROPHAGE INTEGRASE"/>
    <property type="match status" value="1"/>
</dbReference>
<dbReference type="Gene3D" id="1.10.150.130">
    <property type="match status" value="1"/>
</dbReference>
<evidence type="ECO:0000256" key="4">
    <source>
        <dbReference type="ARBA" id="ARBA00023172"/>
    </source>
</evidence>
<dbReference type="InterPro" id="IPR050808">
    <property type="entry name" value="Phage_Integrase"/>
</dbReference>
<evidence type="ECO:0000256" key="3">
    <source>
        <dbReference type="ARBA" id="ARBA00023125"/>
    </source>
</evidence>
<evidence type="ECO:0000256" key="2">
    <source>
        <dbReference type="ARBA" id="ARBA00022908"/>
    </source>
</evidence>
<keyword evidence="4" id="KW-0233">DNA recombination</keyword>
<dbReference type="InterPro" id="IPR013762">
    <property type="entry name" value="Integrase-like_cat_sf"/>
</dbReference>
<dbReference type="GO" id="GO:0003677">
    <property type="term" value="F:DNA binding"/>
    <property type="evidence" value="ECO:0007669"/>
    <property type="project" value="UniProtKB-KW"/>
</dbReference>
<dbReference type="InterPro" id="IPR002104">
    <property type="entry name" value="Integrase_catalytic"/>
</dbReference>
<proteinExistence type="inferred from homology"/>
<name>A0ABS0YKI7_9BACT</name>
<dbReference type="EMBL" id="JAEMHL010000015">
    <property type="protein sequence ID" value="MBJ6752402.1"/>
    <property type="molecule type" value="Genomic_DNA"/>
</dbReference>
<keyword evidence="2" id="KW-0229">DNA integration</keyword>
<dbReference type="Gene3D" id="3.30.160.390">
    <property type="entry name" value="Integrase, DNA-binding domain"/>
    <property type="match status" value="1"/>
</dbReference>
<evidence type="ECO:0000259" key="5">
    <source>
        <dbReference type="PROSITE" id="PS51898"/>
    </source>
</evidence>
<dbReference type="Pfam" id="PF00589">
    <property type="entry name" value="Phage_integrase"/>
    <property type="match status" value="1"/>
</dbReference>
<reference evidence="6 7" key="1">
    <citation type="submission" date="2020-12" db="EMBL/GenBank/DDBJ databases">
        <title>Geomonas sp. Red421, isolated from paddy soil.</title>
        <authorList>
            <person name="Xu Z."/>
            <person name="Zhang Z."/>
            <person name="Masuda Y."/>
            <person name="Itoh H."/>
            <person name="Senoo K."/>
        </authorList>
    </citation>
    <scope>NUCLEOTIDE SEQUENCE [LARGE SCALE GENOMIC DNA]</scope>
    <source>
        <strain evidence="6 7">Red421</strain>
    </source>
</reference>
<dbReference type="InterPro" id="IPR011010">
    <property type="entry name" value="DNA_brk_join_enz"/>
</dbReference>
<protein>
    <submittedName>
        <fullName evidence="6">Integrase arm-type DNA-binding domain-containing protein</fullName>
    </submittedName>
</protein>
<dbReference type="Gene3D" id="1.10.443.10">
    <property type="entry name" value="Intergrase catalytic core"/>
    <property type="match status" value="1"/>
</dbReference>
<dbReference type="InterPro" id="IPR053876">
    <property type="entry name" value="Phage_int_M"/>
</dbReference>
<accession>A0ABS0YKI7</accession>
<keyword evidence="3 6" id="KW-0238">DNA-binding</keyword>
<dbReference type="InterPro" id="IPR025166">
    <property type="entry name" value="Integrase_DNA_bind_dom"/>
</dbReference>
<dbReference type="RefSeq" id="WP_199390813.1">
    <property type="nucleotide sequence ID" value="NZ_JAEMHL010000015.1"/>
</dbReference>
<feature type="domain" description="Tyr recombinase" evidence="5">
    <location>
        <begin position="214"/>
        <end position="389"/>
    </location>
</feature>
<evidence type="ECO:0000313" key="6">
    <source>
        <dbReference type="EMBL" id="MBJ6752402.1"/>
    </source>
</evidence>
<dbReference type="SUPFAM" id="SSF56349">
    <property type="entry name" value="DNA breaking-rejoining enzymes"/>
    <property type="match status" value="1"/>
</dbReference>
<comment type="caution">
    <text evidence="6">The sequence shown here is derived from an EMBL/GenBank/DDBJ whole genome shotgun (WGS) entry which is preliminary data.</text>
</comment>
<organism evidence="6 7">
    <name type="scientific">Geomonas anaerohicana</name>
    <dbReference type="NCBI Taxonomy" id="2798583"/>
    <lineage>
        <taxon>Bacteria</taxon>
        <taxon>Pseudomonadati</taxon>
        <taxon>Thermodesulfobacteriota</taxon>
        <taxon>Desulfuromonadia</taxon>
        <taxon>Geobacterales</taxon>
        <taxon>Geobacteraceae</taxon>
        <taxon>Geomonas</taxon>
    </lineage>
</organism>
<dbReference type="Proteomes" id="UP000614714">
    <property type="component" value="Unassembled WGS sequence"/>
</dbReference>
<gene>
    <name evidence="6" type="ORF">JFN91_19480</name>
</gene>
<dbReference type="Pfam" id="PF22022">
    <property type="entry name" value="Phage_int_M"/>
    <property type="match status" value="1"/>
</dbReference>
<dbReference type="PANTHER" id="PTHR30629:SF2">
    <property type="entry name" value="PROPHAGE INTEGRASE INTS-RELATED"/>
    <property type="match status" value="1"/>
</dbReference>
<evidence type="ECO:0000256" key="1">
    <source>
        <dbReference type="ARBA" id="ARBA00008857"/>
    </source>
</evidence>
<keyword evidence="7" id="KW-1185">Reference proteome</keyword>